<keyword evidence="2" id="KW-0378">Hydrolase</keyword>
<dbReference type="RefSeq" id="WP_301814503.1">
    <property type="nucleotide sequence ID" value="NZ_JAUJZH010000028.1"/>
</dbReference>
<evidence type="ECO:0000313" key="2">
    <source>
        <dbReference type="EMBL" id="MDO1536444.1"/>
    </source>
</evidence>
<sequence length="353" mass="38921">MASVPPPSPEAQLSFLAKLQRLFAEGDFTATYKFALLIALADLAVELGADDGSALRLATRQIGERFIQQYWRQSLDYGTGRAGALPGVLAQNLGDQAAVVTAIKAFRARTGINMPWQAARHPDYRALLSKVTQTVSAQPLKFLQNFGGGNDPFLYERTGPGQLVLNPGVAYCLRRFHPLVQQLARTHWVGHVKSNKLNRGILGEADDLEDFLFRISRQSLVAFCAGLRKIDGDNCFYCGGALREVDVDHYIPFSLYPRDMAHNFVLAHRACNRSKSDMLAARRHLERWLERTVKRGDDLAEVGSGAGIVGDGPTILRVAAWGYESVRKSGGRAWVSPLRFEDVGVECTSLFDG</sequence>
<protein>
    <submittedName>
        <fullName evidence="2">HNH endonuclease domain-containing protein</fullName>
    </submittedName>
</protein>
<name>A0ABT8SC01_9BURK</name>
<accession>A0ABT8SC01</accession>
<keyword evidence="3" id="KW-1185">Reference proteome</keyword>
<gene>
    <name evidence="2" type="ORF">Q2T77_29590</name>
</gene>
<organism evidence="2 3">
    <name type="scientific">Variovorax ginsengisoli</name>
    <dbReference type="NCBI Taxonomy" id="363844"/>
    <lineage>
        <taxon>Bacteria</taxon>
        <taxon>Pseudomonadati</taxon>
        <taxon>Pseudomonadota</taxon>
        <taxon>Betaproteobacteria</taxon>
        <taxon>Burkholderiales</taxon>
        <taxon>Comamonadaceae</taxon>
        <taxon>Variovorax</taxon>
    </lineage>
</organism>
<comment type="caution">
    <text evidence="2">The sequence shown here is derived from an EMBL/GenBank/DDBJ whole genome shotgun (WGS) entry which is preliminary data.</text>
</comment>
<dbReference type="Proteomes" id="UP001169027">
    <property type="component" value="Unassembled WGS sequence"/>
</dbReference>
<proteinExistence type="predicted"/>
<reference evidence="2" key="1">
    <citation type="submission" date="2023-06" db="EMBL/GenBank/DDBJ databases">
        <authorList>
            <person name="Jiang Y."/>
            <person name="Liu Q."/>
        </authorList>
    </citation>
    <scope>NUCLEOTIDE SEQUENCE</scope>
    <source>
        <strain evidence="2">CGMCC 1.12090</strain>
    </source>
</reference>
<dbReference type="EMBL" id="JAUKVY010000028">
    <property type="protein sequence ID" value="MDO1536444.1"/>
    <property type="molecule type" value="Genomic_DNA"/>
</dbReference>
<evidence type="ECO:0000313" key="3">
    <source>
        <dbReference type="Proteomes" id="UP001169027"/>
    </source>
</evidence>
<keyword evidence="2" id="KW-0255">Endonuclease</keyword>
<dbReference type="InterPro" id="IPR003615">
    <property type="entry name" value="HNH_nuc"/>
</dbReference>
<evidence type="ECO:0000259" key="1">
    <source>
        <dbReference type="SMART" id="SM00507"/>
    </source>
</evidence>
<dbReference type="GO" id="GO:0004519">
    <property type="term" value="F:endonuclease activity"/>
    <property type="evidence" value="ECO:0007669"/>
    <property type="project" value="UniProtKB-KW"/>
</dbReference>
<keyword evidence="2" id="KW-0540">Nuclease</keyword>
<feature type="domain" description="HNH nuclease" evidence="1">
    <location>
        <begin position="222"/>
        <end position="273"/>
    </location>
</feature>
<dbReference type="Gene3D" id="1.10.30.50">
    <property type="match status" value="1"/>
</dbReference>
<dbReference type="Pfam" id="PF13395">
    <property type="entry name" value="HNH_4"/>
    <property type="match status" value="1"/>
</dbReference>
<dbReference type="CDD" id="cd00085">
    <property type="entry name" value="HNHc"/>
    <property type="match status" value="1"/>
</dbReference>
<dbReference type="SMART" id="SM00507">
    <property type="entry name" value="HNHc"/>
    <property type="match status" value="1"/>
</dbReference>